<evidence type="ECO:0000256" key="1">
    <source>
        <dbReference type="SAM" id="MobiDB-lite"/>
    </source>
</evidence>
<feature type="domain" description="CFA20" evidence="2">
    <location>
        <begin position="3"/>
        <end position="165"/>
    </location>
</feature>
<dbReference type="OrthoDB" id="10261083at2759"/>
<reference evidence="3" key="1">
    <citation type="submission" date="2021-04" db="EMBL/GenBank/DDBJ databases">
        <authorList>
            <consortium name="Molecular Ecology Group"/>
        </authorList>
    </citation>
    <scope>NUCLEOTIDE SEQUENCE</scope>
</reference>
<feature type="compositionally biased region" description="Polar residues" evidence="1">
    <location>
        <begin position="272"/>
        <end position="305"/>
    </location>
</feature>
<dbReference type="AlphaFoldDB" id="A0A8S3YX43"/>
<dbReference type="PANTHER" id="PTHR12458">
    <property type="entry name" value="ORF PROTEIN"/>
    <property type="match status" value="1"/>
</dbReference>
<dbReference type="InterPro" id="IPR007714">
    <property type="entry name" value="CFA20_dom"/>
</dbReference>
<dbReference type="InterPro" id="IPR040441">
    <property type="entry name" value="CFA20/CFAP20DC"/>
</dbReference>
<feature type="region of interest" description="Disordered" evidence="1">
    <location>
        <begin position="223"/>
        <end position="310"/>
    </location>
</feature>
<name>A0A8S3YX43_9EUPU</name>
<evidence type="ECO:0000313" key="4">
    <source>
        <dbReference type="Proteomes" id="UP000678393"/>
    </source>
</evidence>
<comment type="caution">
    <text evidence="3">The sequence shown here is derived from an EMBL/GenBank/DDBJ whole genome shotgun (WGS) entry which is preliminary data.</text>
</comment>
<proteinExistence type="predicted"/>
<keyword evidence="4" id="KW-1185">Reference proteome</keyword>
<gene>
    <name evidence="3" type="ORF">CUNI_LOCUS6366</name>
</gene>
<feature type="non-terminal residue" evidence="3">
    <location>
        <position position="1"/>
    </location>
</feature>
<feature type="region of interest" description="Disordered" evidence="1">
    <location>
        <begin position="372"/>
        <end position="397"/>
    </location>
</feature>
<feature type="region of interest" description="Disordered" evidence="1">
    <location>
        <begin position="318"/>
        <end position="337"/>
    </location>
</feature>
<organism evidence="3 4">
    <name type="scientific">Candidula unifasciata</name>
    <dbReference type="NCBI Taxonomy" id="100452"/>
    <lineage>
        <taxon>Eukaryota</taxon>
        <taxon>Metazoa</taxon>
        <taxon>Spiralia</taxon>
        <taxon>Lophotrochozoa</taxon>
        <taxon>Mollusca</taxon>
        <taxon>Gastropoda</taxon>
        <taxon>Heterobranchia</taxon>
        <taxon>Euthyneura</taxon>
        <taxon>Panpulmonata</taxon>
        <taxon>Eupulmonata</taxon>
        <taxon>Stylommatophora</taxon>
        <taxon>Helicina</taxon>
        <taxon>Helicoidea</taxon>
        <taxon>Geomitridae</taxon>
        <taxon>Candidula</taxon>
    </lineage>
</organism>
<feature type="non-terminal residue" evidence="3">
    <location>
        <position position="397"/>
    </location>
</feature>
<accession>A0A8S3YX43</accession>
<dbReference type="Proteomes" id="UP000678393">
    <property type="component" value="Unassembled WGS sequence"/>
</dbReference>
<sequence length="397" mass="43859">GGPYFELLSTQGRDFMNSWKESSSGIKKIYEKDVKGFILTLEGSPATTKLVSPKDQKQSLSLVQRFLVLQLYLPKGVDFSLELGATDLGNNKRRILLSTAQKETQVTPLHAKFPLTIVRRAVWLNLVIDMVSFIGETWTNQTFRCIDHISVSANCKLRRVFTMKSQPPDTTDDDELFGYCSSNSGDLDSIPKQCQMTPGVAQQTQVFTVTKIRNAERIRSAKGPALSEQFKSGSMPDLDLSVSGRRAPASDGKIAFGSKAPRAPESGRKTSRQFQSGLTNRSVRSQTGQNENNSSNMGTSLSDSHSGLDEVQMGTGHLEAVRPQPPGGAGVCSTHDGLSLDSQYTRQQSEPATQEHYNYITNGLKEKLLTFQQPHPPREPSSDRVRRRPRIKSLGHN</sequence>
<evidence type="ECO:0000259" key="2">
    <source>
        <dbReference type="Pfam" id="PF05018"/>
    </source>
</evidence>
<feature type="compositionally biased region" description="Basic residues" evidence="1">
    <location>
        <begin position="385"/>
        <end position="397"/>
    </location>
</feature>
<dbReference type="Pfam" id="PF05018">
    <property type="entry name" value="CFA20_dom"/>
    <property type="match status" value="1"/>
</dbReference>
<dbReference type="EMBL" id="CAJHNH020000968">
    <property type="protein sequence ID" value="CAG5120808.1"/>
    <property type="molecule type" value="Genomic_DNA"/>
</dbReference>
<protein>
    <recommendedName>
        <fullName evidence="2">CFA20 domain-containing protein</fullName>
    </recommendedName>
</protein>
<evidence type="ECO:0000313" key="3">
    <source>
        <dbReference type="EMBL" id="CAG5120808.1"/>
    </source>
</evidence>